<comment type="caution">
    <text evidence="12">The sequence shown here is derived from an EMBL/GenBank/DDBJ whole genome shotgun (WGS) entry which is preliminary data.</text>
</comment>
<dbReference type="GO" id="GO:0005789">
    <property type="term" value="C:endoplasmic reticulum membrane"/>
    <property type="evidence" value="ECO:0007669"/>
    <property type="project" value="UniProtKB-SubCell"/>
</dbReference>
<keyword evidence="3 10" id="KW-0328">Glycosyltransferase</keyword>
<evidence type="ECO:0000256" key="5">
    <source>
        <dbReference type="ARBA" id="ARBA00022692"/>
    </source>
</evidence>
<dbReference type="PANTHER" id="PTHR22760">
    <property type="entry name" value="GLYCOSYLTRANSFERASE"/>
    <property type="match status" value="1"/>
</dbReference>
<keyword evidence="7 10" id="KW-1133">Transmembrane helix</keyword>
<keyword evidence="13" id="KW-1185">Reference proteome</keyword>
<accession>A0A8H7RU79</accession>
<evidence type="ECO:0000313" key="12">
    <source>
        <dbReference type="EMBL" id="KAG2217889.1"/>
    </source>
</evidence>
<proteinExistence type="inferred from homology"/>
<organism evidence="12 13">
    <name type="scientific">Circinella minor</name>
    <dbReference type="NCBI Taxonomy" id="1195481"/>
    <lineage>
        <taxon>Eukaryota</taxon>
        <taxon>Fungi</taxon>
        <taxon>Fungi incertae sedis</taxon>
        <taxon>Mucoromycota</taxon>
        <taxon>Mucoromycotina</taxon>
        <taxon>Mucoromycetes</taxon>
        <taxon>Mucorales</taxon>
        <taxon>Lichtheimiaceae</taxon>
        <taxon>Circinella</taxon>
    </lineage>
</organism>
<dbReference type="PANTHER" id="PTHR22760:SF4">
    <property type="entry name" value="GPI MANNOSYLTRANSFERASE 3"/>
    <property type="match status" value="1"/>
</dbReference>
<dbReference type="GO" id="GO:0000026">
    <property type="term" value="F:alpha-1,2-mannosyltransferase activity"/>
    <property type="evidence" value="ECO:0007669"/>
    <property type="project" value="TreeGrafter"/>
</dbReference>
<evidence type="ECO:0000256" key="9">
    <source>
        <dbReference type="ARBA" id="ARBA00024708"/>
    </source>
</evidence>
<evidence type="ECO:0000256" key="1">
    <source>
        <dbReference type="ARBA" id="ARBA00004477"/>
    </source>
</evidence>
<protein>
    <recommendedName>
        <fullName evidence="10">Mannosyltransferase</fullName>
        <ecNumber evidence="10">2.4.1.-</ecNumber>
    </recommendedName>
</protein>
<keyword evidence="5 10" id="KW-0812">Transmembrane</keyword>
<reference evidence="12 13" key="1">
    <citation type="submission" date="2020-12" db="EMBL/GenBank/DDBJ databases">
        <title>Metabolic potential, ecology and presence of endohyphal bacteria is reflected in genomic diversity of Mucoromycotina.</title>
        <authorList>
            <person name="Muszewska A."/>
            <person name="Okrasinska A."/>
            <person name="Steczkiewicz K."/>
            <person name="Drgas O."/>
            <person name="Orlowska M."/>
            <person name="Perlinska-Lenart U."/>
            <person name="Aleksandrzak-Piekarczyk T."/>
            <person name="Szatraj K."/>
            <person name="Zielenkiewicz U."/>
            <person name="Pilsyk S."/>
            <person name="Malc E."/>
            <person name="Mieczkowski P."/>
            <person name="Kruszewska J.S."/>
            <person name="Biernat P."/>
            <person name="Pawlowska J."/>
        </authorList>
    </citation>
    <scope>NUCLEOTIDE SEQUENCE [LARGE SCALE GENOMIC DNA]</scope>
    <source>
        <strain evidence="12 13">CBS 142.35</strain>
    </source>
</reference>
<feature type="transmembrane region" description="Helical" evidence="10">
    <location>
        <begin position="364"/>
        <end position="383"/>
    </location>
</feature>
<dbReference type="OrthoDB" id="416834at2759"/>
<gene>
    <name evidence="12" type="ORF">INT45_008065</name>
</gene>
<feature type="transmembrane region" description="Helical" evidence="10">
    <location>
        <begin position="338"/>
        <end position="357"/>
    </location>
</feature>
<dbReference type="Proteomes" id="UP000646827">
    <property type="component" value="Unassembled WGS sequence"/>
</dbReference>
<evidence type="ECO:0000313" key="13">
    <source>
        <dbReference type="Proteomes" id="UP000646827"/>
    </source>
</evidence>
<keyword evidence="8 10" id="KW-0472">Membrane</keyword>
<comment type="function">
    <text evidence="9">Mannosyltransferase involved in glycosylphosphatidylinositol-anchor biosynthesis. Transfers the third mannose to Man2-GlcN-acyl-PI during GPI precursor assembly.</text>
</comment>
<evidence type="ECO:0000256" key="7">
    <source>
        <dbReference type="ARBA" id="ARBA00022989"/>
    </source>
</evidence>
<evidence type="ECO:0000256" key="8">
    <source>
        <dbReference type="ARBA" id="ARBA00023136"/>
    </source>
</evidence>
<dbReference type="Pfam" id="PF03901">
    <property type="entry name" value="Glyco_transf_22"/>
    <property type="match status" value="1"/>
</dbReference>
<evidence type="ECO:0000256" key="6">
    <source>
        <dbReference type="ARBA" id="ARBA00022824"/>
    </source>
</evidence>
<feature type="transmembrane region" description="Helical" evidence="10">
    <location>
        <begin position="189"/>
        <end position="215"/>
    </location>
</feature>
<comment type="subcellular location">
    <subcellularLocation>
        <location evidence="1 10">Endoplasmic reticulum membrane</location>
        <topology evidence="1 10">Multi-pass membrane protein</topology>
    </subcellularLocation>
</comment>
<feature type="region of interest" description="Disordered" evidence="11">
    <location>
        <begin position="1"/>
        <end position="23"/>
    </location>
</feature>
<evidence type="ECO:0000256" key="2">
    <source>
        <dbReference type="ARBA" id="ARBA00006065"/>
    </source>
</evidence>
<dbReference type="EC" id="2.4.1.-" evidence="10"/>
<evidence type="ECO:0000256" key="10">
    <source>
        <dbReference type="RuleBase" id="RU363075"/>
    </source>
</evidence>
<feature type="transmembrane region" description="Helical" evidence="10">
    <location>
        <begin position="222"/>
        <end position="242"/>
    </location>
</feature>
<dbReference type="AlphaFoldDB" id="A0A8H7RU79"/>
<evidence type="ECO:0000256" key="4">
    <source>
        <dbReference type="ARBA" id="ARBA00022679"/>
    </source>
</evidence>
<feature type="transmembrane region" description="Helical" evidence="10">
    <location>
        <begin position="281"/>
        <end position="304"/>
    </location>
</feature>
<evidence type="ECO:0000256" key="3">
    <source>
        <dbReference type="ARBA" id="ARBA00022676"/>
    </source>
</evidence>
<keyword evidence="6 10" id="KW-0256">Endoplasmic reticulum</keyword>
<dbReference type="InterPro" id="IPR005599">
    <property type="entry name" value="GPI_mannosylTrfase"/>
</dbReference>
<keyword evidence="4" id="KW-0808">Transferase</keyword>
<feature type="compositionally biased region" description="Polar residues" evidence="11">
    <location>
        <begin position="13"/>
        <end position="23"/>
    </location>
</feature>
<dbReference type="EMBL" id="JAEPRB010000265">
    <property type="protein sequence ID" value="KAG2217889.1"/>
    <property type="molecule type" value="Genomic_DNA"/>
</dbReference>
<feature type="transmembrane region" description="Helical" evidence="10">
    <location>
        <begin position="131"/>
        <end position="150"/>
    </location>
</feature>
<sequence>MTTEQQKIRRRNPLNSSKPYNDNTQAIPEITKPAPAVIAAGDQQSTKGSRIFVFSLCLIFRLVNAYFTRTFDNPDEYWQSQEVAHNMLLAWLQLDETRLLILAPKLFQASMAAVIDYATYSLGKRVMGNTIAPYLLFITLCSWYNFFIAARTLSNTVETMFTVIALNYWPSTVTNFSDNSWIKNYRISLLWASLACVMRPTNALIWIFTGLQLAVRSSGRRISVLLNAAIIVAIILAANIALDTFIYSKEFNVEKLVLTPINFFKINVLQSISLIYGVHPWHWYISQGVPVILTTMLPFALYGYRCTPNKAKDARSLGHLIIWLLGVYSLLSHKEFRFIFPVVPLMLIFVANGLSNIPTRWRKLSAIALMITQVPMALYLSLWHQRGVTDVMLWIRDQANNSSVHSVGVLMPCHSTPWQSVVHRSDVDMWFLTCEPPLHSNEEDYIDEADRFYANPVLFLEKEIGQPERPWPTHLVLFENLLKIDDAKIKETFTESGYRECARFFNSHFHDDWRRRGDVLVYCR</sequence>
<feature type="transmembrane region" description="Helical" evidence="10">
    <location>
        <begin position="316"/>
        <end position="332"/>
    </location>
</feature>
<dbReference type="GO" id="GO:0006506">
    <property type="term" value="P:GPI anchor biosynthetic process"/>
    <property type="evidence" value="ECO:0007669"/>
    <property type="project" value="TreeGrafter"/>
</dbReference>
<comment type="similarity">
    <text evidence="2">Belongs to the glycosyltransferase 22 family. PIGB subfamily.</text>
</comment>
<name>A0A8H7RU79_9FUNG</name>
<evidence type="ECO:0000256" key="11">
    <source>
        <dbReference type="SAM" id="MobiDB-lite"/>
    </source>
</evidence>